<organism evidence="1 2">
    <name type="scientific">Saccharolobus solfataricus</name>
    <name type="common">Sulfolobus solfataricus</name>
    <dbReference type="NCBI Taxonomy" id="2287"/>
    <lineage>
        <taxon>Archaea</taxon>
        <taxon>Thermoproteota</taxon>
        <taxon>Thermoprotei</taxon>
        <taxon>Sulfolobales</taxon>
        <taxon>Sulfolobaceae</taxon>
        <taxon>Saccharolobus</taxon>
    </lineage>
</organism>
<name>A0A157T1P9_SACSO</name>
<sequence length="170" mass="19265">MNSITMSKKESYKELVEKSDVKVLKQVQLKDGYYVMEDRHVLTHSLLHKIKTSLDDTKVITTVTQRDDGSLRITLFMYKVVGDKDEQGFYTIKSRGIYINIKGDNVEIFEGGPAEVKSPLIESNPGEEKEVLLKAITKGTENEMFSRFLEVNGSSGLTDLVKKTNFHKVT</sequence>
<reference evidence="2" key="1">
    <citation type="submission" date="2016-04" db="EMBL/GenBank/DDBJ databases">
        <authorList>
            <person name="Shah S.A."/>
            <person name="Garrett R.A."/>
        </authorList>
    </citation>
    <scope>NUCLEOTIDE SEQUENCE [LARGE SCALE GENOMIC DNA]</scope>
    <source>
        <strain evidence="2">ATCC 35091 / DSM 1616 / JCM 8930 / NBRC 15331 / P1</strain>
    </source>
</reference>
<dbReference type="PATRIC" id="fig|2287.9.peg.1699"/>
<evidence type="ECO:0000313" key="2">
    <source>
        <dbReference type="Proteomes" id="UP000076770"/>
    </source>
</evidence>
<evidence type="ECO:0000313" key="1">
    <source>
        <dbReference type="EMBL" id="SAI85179.1"/>
    </source>
</evidence>
<dbReference type="Proteomes" id="UP000076770">
    <property type="component" value="Chromosome i"/>
</dbReference>
<dbReference type="AlphaFoldDB" id="A0A157T1P9"/>
<gene>
    <name evidence="1" type="ORF">SSOP1_1625</name>
</gene>
<accession>A0A157T1P9</accession>
<proteinExistence type="predicted"/>
<dbReference type="EMBL" id="LT549890">
    <property type="protein sequence ID" value="SAI85179.1"/>
    <property type="molecule type" value="Genomic_DNA"/>
</dbReference>
<protein>
    <submittedName>
        <fullName evidence="1">Uncharacterized protein</fullName>
    </submittedName>
</protein>